<organism evidence="2 3">
    <name type="scientific">Acetobacter aceti</name>
    <dbReference type="NCBI Taxonomy" id="435"/>
    <lineage>
        <taxon>Bacteria</taxon>
        <taxon>Pseudomonadati</taxon>
        <taxon>Pseudomonadota</taxon>
        <taxon>Alphaproteobacteria</taxon>
        <taxon>Acetobacterales</taxon>
        <taxon>Acetobacteraceae</taxon>
        <taxon>Acetobacter</taxon>
        <taxon>Acetobacter subgen. Acetobacter</taxon>
    </lineage>
</organism>
<gene>
    <name evidence="2" type="ORF">AAJCM20276_01070</name>
</gene>
<proteinExistence type="predicted"/>
<name>A0A6S6PE28_ACEAC</name>
<evidence type="ECO:0000313" key="3">
    <source>
        <dbReference type="Proteomes" id="UP000515220"/>
    </source>
</evidence>
<dbReference type="AlphaFoldDB" id="A0A6S6PE28"/>
<dbReference type="Proteomes" id="UP000515220">
    <property type="component" value="Chromosome"/>
</dbReference>
<accession>A0A6S6PE28</accession>
<dbReference type="RefSeq" id="WP_180952801.1">
    <property type="nucleotide sequence ID" value="NZ_AP023326.1"/>
</dbReference>
<dbReference type="NCBIfam" id="TIGR01764">
    <property type="entry name" value="excise"/>
    <property type="match status" value="1"/>
</dbReference>
<dbReference type="InterPro" id="IPR041657">
    <property type="entry name" value="HTH_17"/>
</dbReference>
<dbReference type="EMBL" id="AP023326">
    <property type="protein sequence ID" value="BCI65483.1"/>
    <property type="molecule type" value="Genomic_DNA"/>
</dbReference>
<dbReference type="GO" id="GO:0003677">
    <property type="term" value="F:DNA binding"/>
    <property type="evidence" value="ECO:0007669"/>
    <property type="project" value="InterPro"/>
</dbReference>
<protein>
    <recommendedName>
        <fullName evidence="1">Helix-turn-helix domain-containing protein</fullName>
    </recommendedName>
</protein>
<dbReference type="Pfam" id="PF12728">
    <property type="entry name" value="HTH_17"/>
    <property type="match status" value="1"/>
</dbReference>
<feature type="domain" description="Helix-turn-helix" evidence="1">
    <location>
        <begin position="84"/>
        <end position="132"/>
    </location>
</feature>
<sequence>MAMTALKAIDPGFPSEKDRQAAQEASRALSRLSGRGCVQVEAVADHEEKQTFVLPAEAVRLLTDILSLLAEGRPVVVTPKDVMVTTQEAADMLNVSRPYVVKLIEDGRLKHQMVGTHRRILMGDLLAYKAEQDEKSRNALDALTDEAQELDMGY</sequence>
<reference evidence="2 3" key="1">
    <citation type="submission" date="2020-07" db="EMBL/GenBank/DDBJ databases">
        <title>Complete Genome Sequence of an acetic acid bacterium, Acetobacter aceti JCM20276.</title>
        <authorList>
            <person name="Hirose Y."/>
            <person name="Mihara H."/>
        </authorList>
    </citation>
    <scope>NUCLEOTIDE SEQUENCE [LARGE SCALE GENOMIC DNA]</scope>
    <source>
        <strain evidence="2 3">JCM20276</strain>
    </source>
</reference>
<dbReference type="InterPro" id="IPR010093">
    <property type="entry name" value="SinI_DNA-bd"/>
</dbReference>
<evidence type="ECO:0000313" key="2">
    <source>
        <dbReference type="EMBL" id="BCI65483.1"/>
    </source>
</evidence>
<evidence type="ECO:0000259" key="1">
    <source>
        <dbReference type="Pfam" id="PF12728"/>
    </source>
</evidence>